<keyword evidence="2" id="KW-1185">Reference proteome</keyword>
<dbReference type="Proteomes" id="UP000502665">
    <property type="component" value="Chromosome"/>
</dbReference>
<evidence type="ECO:0000313" key="2">
    <source>
        <dbReference type="Proteomes" id="UP000502665"/>
    </source>
</evidence>
<gene>
    <name evidence="1" type="ORF">G9272_44235</name>
</gene>
<dbReference type="AlphaFoldDB" id="A0A6M4X2D2"/>
<evidence type="ECO:0000313" key="1">
    <source>
        <dbReference type="EMBL" id="QJT06439.1"/>
    </source>
</evidence>
<sequence length="58" mass="6425">MSRCGDPSCPYLDAAVKHLRGLPAHEREHDVLDEDVARISPLKHVNLNCLDEDDGDSV</sequence>
<name>A0A6M4X2D2_9ACTN</name>
<proteinExistence type="predicted"/>
<accession>A0A6M4X2D2</accession>
<dbReference type="EMBL" id="CP049838">
    <property type="protein sequence ID" value="QJT06439.1"/>
    <property type="molecule type" value="Genomic_DNA"/>
</dbReference>
<protein>
    <submittedName>
        <fullName evidence="1">Transposase</fullName>
    </submittedName>
</protein>
<organism evidence="1 2">
    <name type="scientific">Streptomyces asoensis</name>
    <dbReference type="NCBI Taxonomy" id="249586"/>
    <lineage>
        <taxon>Bacteria</taxon>
        <taxon>Bacillati</taxon>
        <taxon>Actinomycetota</taxon>
        <taxon>Actinomycetes</taxon>
        <taxon>Kitasatosporales</taxon>
        <taxon>Streptomycetaceae</taxon>
        <taxon>Streptomyces</taxon>
    </lineage>
</organism>
<reference evidence="1" key="1">
    <citation type="submission" date="2020-03" db="EMBL/GenBank/DDBJ databases">
        <title>Molecular networking-based the target discovery of potent antiproliferative macrolactams: 5/6/7/16 polycyclic ansamycins and glycosylated trienomycin from Streptomyces cacaoi subsp. asoensis.</title>
        <authorList>
            <person name="Liu L.-L."/>
        </authorList>
    </citation>
    <scope>NUCLEOTIDE SEQUENCE [LARGE SCALE GENOMIC DNA]</scope>
    <source>
        <strain evidence="1">H2S5</strain>
    </source>
</reference>
<dbReference type="RefSeq" id="WP_171401751.1">
    <property type="nucleotide sequence ID" value="NZ_CP049838.1"/>
</dbReference>